<dbReference type="PANTHER" id="PTHR22683:SF41">
    <property type="entry name" value="DNA TRANSLOCASE FTSK"/>
    <property type="match status" value="1"/>
</dbReference>
<keyword evidence="2 3" id="KW-0067">ATP-binding</keyword>
<reference evidence="6 7" key="1">
    <citation type="submission" date="2016-10" db="EMBL/GenBank/DDBJ databases">
        <authorList>
            <person name="de Groot N.N."/>
        </authorList>
    </citation>
    <scope>NUCLEOTIDE SEQUENCE [LARGE SCALE GENOMIC DNA]</scope>
    <source>
        <strain evidence="6 7">CGMCC 4.6945</strain>
    </source>
</reference>
<feature type="domain" description="FtsK" evidence="5">
    <location>
        <begin position="282"/>
        <end position="468"/>
    </location>
</feature>
<accession>A0A1I1AUI6</accession>
<dbReference type="STRING" id="988821.SAMN05421867_12127"/>
<evidence type="ECO:0000256" key="1">
    <source>
        <dbReference type="ARBA" id="ARBA00022741"/>
    </source>
</evidence>
<proteinExistence type="predicted"/>
<dbReference type="InterPro" id="IPR002543">
    <property type="entry name" value="FtsK_dom"/>
</dbReference>
<evidence type="ECO:0000256" key="3">
    <source>
        <dbReference type="PROSITE-ProRule" id="PRU00289"/>
    </source>
</evidence>
<name>A0A1I1AUI6_9CELL</name>
<dbReference type="Proteomes" id="UP000199012">
    <property type="component" value="Unassembled WGS sequence"/>
</dbReference>
<dbReference type="Pfam" id="PF01580">
    <property type="entry name" value="FtsK_SpoIIIE"/>
    <property type="match status" value="1"/>
</dbReference>
<dbReference type="RefSeq" id="WP_090034885.1">
    <property type="nucleotide sequence ID" value="NZ_BONM01000014.1"/>
</dbReference>
<sequence length="695" mass="75652">MPSTRTPWPAATEPALALPPPDRSWPSSALAVTAATLVLAGAGEILRVGPDPRATAALGLLGIVLVIAHGVREGRRRLALDMLVLAVHPLLGHRAPSRTSVHGTRWTRGREPVPARLRILYAPGSADTVDWSAKVAEVASRRLGVAYSIDSFDRRRCRLHLRAVPQRSEAPTSPAVVRAENVVRSVFGEGAHVELDVVEDEVTAIRVRHSLGSKVARQHARSYIENSIGALLPGRWRATWELTEDRVRFEQRPTMPTHVPHVPEPITKDNLKRITLAIDEYNDAICWNLAGSGPHLMVVGKTGTGKTVAINGVVMEAARRGWAVWICDPKRIEFMGLRDWPNVQIVATSVVDMIAVIYAAHELMEQRYAAIEHGADEGDFEPLVLVLDEFRNFHRQVASWYLSVKLRGMAAKAPVFEWVAAIAEKGRSAGIHLVLGTQRPDADFMTGSMRDNFDSRLALGRLSPQGAQMMWESPYLGVSVPRSIRGRGTGITDGERVTEVQVLWTPDPRRATRDQKGDDLALLDALRPATSTHPRLEVELGPEYGLDGETNSEWHQLLECRLVPAGEATPRQVGAAAAALGRRAGPRTLTAASSAPLEDEAIDSADYDGGADLLEGYAPAVTTAAARLAVGDLVLVDELVDQWAAVEAVDVDPTGEEYVCVAWRADDGEVGDLSLHEDDAVSVRRPLAEPEEDRA</sequence>
<keyword evidence="1 3" id="KW-0547">Nucleotide-binding</keyword>
<gene>
    <name evidence="6" type="ORF">SAMN05421867_12127</name>
</gene>
<dbReference type="PROSITE" id="PS50901">
    <property type="entry name" value="FTSK"/>
    <property type="match status" value="1"/>
</dbReference>
<dbReference type="GO" id="GO:0005524">
    <property type="term" value="F:ATP binding"/>
    <property type="evidence" value="ECO:0007669"/>
    <property type="project" value="UniProtKB-UniRule"/>
</dbReference>
<evidence type="ECO:0000256" key="2">
    <source>
        <dbReference type="ARBA" id="ARBA00022840"/>
    </source>
</evidence>
<protein>
    <submittedName>
        <fullName evidence="6">FtsK/SpoIIIE family protein</fullName>
    </submittedName>
</protein>
<dbReference type="SUPFAM" id="SSF52540">
    <property type="entry name" value="P-loop containing nucleoside triphosphate hydrolases"/>
    <property type="match status" value="1"/>
</dbReference>
<dbReference type="Gene3D" id="3.40.50.300">
    <property type="entry name" value="P-loop containing nucleotide triphosphate hydrolases"/>
    <property type="match status" value="1"/>
</dbReference>
<dbReference type="OrthoDB" id="9807790at2"/>
<dbReference type="PANTHER" id="PTHR22683">
    <property type="entry name" value="SPORULATION PROTEIN RELATED"/>
    <property type="match status" value="1"/>
</dbReference>
<dbReference type="GO" id="GO:0003677">
    <property type="term" value="F:DNA binding"/>
    <property type="evidence" value="ECO:0007669"/>
    <property type="project" value="InterPro"/>
</dbReference>
<keyword evidence="7" id="KW-1185">Reference proteome</keyword>
<dbReference type="AlphaFoldDB" id="A0A1I1AUI6"/>
<dbReference type="CDD" id="cd01127">
    <property type="entry name" value="TrwB_TraG_TraD_VirD4"/>
    <property type="match status" value="1"/>
</dbReference>
<feature type="region of interest" description="Disordered" evidence="4">
    <location>
        <begin position="1"/>
        <end position="22"/>
    </location>
</feature>
<evidence type="ECO:0000313" key="7">
    <source>
        <dbReference type="Proteomes" id="UP000199012"/>
    </source>
</evidence>
<feature type="binding site" evidence="3">
    <location>
        <begin position="300"/>
        <end position="307"/>
    </location>
    <ligand>
        <name>ATP</name>
        <dbReference type="ChEBI" id="CHEBI:30616"/>
    </ligand>
</feature>
<organism evidence="6 7">
    <name type="scientific">Cellulomonas marina</name>
    <dbReference type="NCBI Taxonomy" id="988821"/>
    <lineage>
        <taxon>Bacteria</taxon>
        <taxon>Bacillati</taxon>
        <taxon>Actinomycetota</taxon>
        <taxon>Actinomycetes</taxon>
        <taxon>Micrococcales</taxon>
        <taxon>Cellulomonadaceae</taxon>
        <taxon>Cellulomonas</taxon>
    </lineage>
</organism>
<feature type="compositionally biased region" description="Low complexity" evidence="4">
    <location>
        <begin position="1"/>
        <end position="16"/>
    </location>
</feature>
<dbReference type="EMBL" id="FOKA01000021">
    <property type="protein sequence ID" value="SFB40098.1"/>
    <property type="molecule type" value="Genomic_DNA"/>
</dbReference>
<evidence type="ECO:0000256" key="4">
    <source>
        <dbReference type="SAM" id="MobiDB-lite"/>
    </source>
</evidence>
<evidence type="ECO:0000313" key="6">
    <source>
        <dbReference type="EMBL" id="SFB40098.1"/>
    </source>
</evidence>
<evidence type="ECO:0000259" key="5">
    <source>
        <dbReference type="PROSITE" id="PS50901"/>
    </source>
</evidence>
<dbReference type="InterPro" id="IPR027417">
    <property type="entry name" value="P-loop_NTPase"/>
</dbReference>
<dbReference type="InterPro" id="IPR050206">
    <property type="entry name" value="FtsK/SpoIIIE/SftA"/>
</dbReference>